<comment type="caution">
    <text evidence="2">The sequence shown here is derived from an EMBL/GenBank/DDBJ whole genome shotgun (WGS) entry which is preliminary data.</text>
</comment>
<feature type="region of interest" description="Disordered" evidence="1">
    <location>
        <begin position="80"/>
        <end position="102"/>
    </location>
</feature>
<evidence type="ECO:0000313" key="3">
    <source>
        <dbReference type="Proteomes" id="UP001596380"/>
    </source>
</evidence>
<reference evidence="3" key="1">
    <citation type="journal article" date="2019" name="Int. J. Syst. Evol. Microbiol.">
        <title>The Global Catalogue of Microorganisms (GCM) 10K type strain sequencing project: providing services to taxonomists for standard genome sequencing and annotation.</title>
        <authorList>
            <consortium name="The Broad Institute Genomics Platform"/>
            <consortium name="The Broad Institute Genome Sequencing Center for Infectious Disease"/>
            <person name="Wu L."/>
            <person name="Ma J."/>
        </authorList>
    </citation>
    <scope>NUCLEOTIDE SEQUENCE [LARGE SCALE GENOMIC DNA]</scope>
    <source>
        <strain evidence="3">JCM 3369</strain>
    </source>
</reference>
<evidence type="ECO:0000313" key="2">
    <source>
        <dbReference type="EMBL" id="MFC6883602.1"/>
    </source>
</evidence>
<organism evidence="2 3">
    <name type="scientific">Actinomadura yumaensis</name>
    <dbReference type="NCBI Taxonomy" id="111807"/>
    <lineage>
        <taxon>Bacteria</taxon>
        <taxon>Bacillati</taxon>
        <taxon>Actinomycetota</taxon>
        <taxon>Actinomycetes</taxon>
        <taxon>Streptosporangiales</taxon>
        <taxon>Thermomonosporaceae</taxon>
        <taxon>Actinomadura</taxon>
    </lineage>
</organism>
<keyword evidence="3" id="KW-1185">Reference proteome</keyword>
<proteinExistence type="predicted"/>
<sequence length="102" mass="11289">MTADELARLGRLGECLRRLGWQTELRVGHDRPHTLIVRARNATVGDSITIRSRNGVRWFWSSLDRPLAPVSEMRAATQATDAILSDPPGALLEARTERLGTG</sequence>
<protein>
    <submittedName>
        <fullName evidence="2">Uncharacterized protein</fullName>
    </submittedName>
</protein>
<dbReference type="RefSeq" id="WP_160821219.1">
    <property type="nucleotide sequence ID" value="NZ_JBHSXE010000001.1"/>
</dbReference>
<accession>A0ABW2CQ52</accession>
<gene>
    <name evidence="2" type="ORF">ACFQKB_27850</name>
</gene>
<name>A0ABW2CQ52_9ACTN</name>
<dbReference type="Proteomes" id="UP001596380">
    <property type="component" value="Unassembled WGS sequence"/>
</dbReference>
<evidence type="ECO:0000256" key="1">
    <source>
        <dbReference type="SAM" id="MobiDB-lite"/>
    </source>
</evidence>
<dbReference type="EMBL" id="JBHSXS010000020">
    <property type="protein sequence ID" value="MFC6883602.1"/>
    <property type="molecule type" value="Genomic_DNA"/>
</dbReference>